<dbReference type="WBParaSite" id="nRc.2.0.1.t47989-RA">
    <property type="protein sequence ID" value="nRc.2.0.1.t47989-RA"/>
    <property type="gene ID" value="nRc.2.0.1.g47989"/>
</dbReference>
<proteinExistence type="predicted"/>
<name>A0A915LA94_ROMCU</name>
<dbReference type="AlphaFoldDB" id="A0A915LA94"/>
<evidence type="ECO:0000313" key="2">
    <source>
        <dbReference type="WBParaSite" id="nRc.2.0.1.t47989-RA"/>
    </source>
</evidence>
<organism evidence="1 2">
    <name type="scientific">Romanomermis culicivorax</name>
    <name type="common">Nematode worm</name>
    <dbReference type="NCBI Taxonomy" id="13658"/>
    <lineage>
        <taxon>Eukaryota</taxon>
        <taxon>Metazoa</taxon>
        <taxon>Ecdysozoa</taxon>
        <taxon>Nematoda</taxon>
        <taxon>Enoplea</taxon>
        <taxon>Dorylaimia</taxon>
        <taxon>Mermithida</taxon>
        <taxon>Mermithoidea</taxon>
        <taxon>Mermithidae</taxon>
        <taxon>Romanomermis</taxon>
    </lineage>
</organism>
<evidence type="ECO:0000313" key="1">
    <source>
        <dbReference type="Proteomes" id="UP000887565"/>
    </source>
</evidence>
<dbReference type="Proteomes" id="UP000887565">
    <property type="component" value="Unplaced"/>
</dbReference>
<sequence>MDVKKRKRERQEESKGNARKTTILQKIADVNGIISSYTHSRPEIDEKYQFLVKNDFKNKSVKKRKYFGASRRNDAVAACVLRVDFFVMFIRKKLSEDKKFKLIELVREKEFLLNVQSLDYKDVRKKLILECNR</sequence>
<reference evidence="2" key="1">
    <citation type="submission" date="2022-11" db="UniProtKB">
        <authorList>
            <consortium name="WormBaseParasite"/>
        </authorList>
    </citation>
    <scope>IDENTIFICATION</scope>
</reference>
<protein>
    <submittedName>
        <fullName evidence="2">Uncharacterized protein</fullName>
    </submittedName>
</protein>
<keyword evidence="1" id="KW-1185">Reference proteome</keyword>
<accession>A0A915LA94</accession>